<dbReference type="AlphaFoldDB" id="A0A560WDN7"/>
<dbReference type="EMBL" id="VIUW01000002">
    <property type="protein sequence ID" value="TWD15716.1"/>
    <property type="molecule type" value="Genomic_DNA"/>
</dbReference>
<accession>A0A560WDN7</accession>
<comment type="subcellular location">
    <subcellularLocation>
        <location evidence="1">Cell membrane</location>
        <topology evidence="1">Multi-pass membrane protein</topology>
    </subcellularLocation>
</comment>
<organism evidence="8 9">
    <name type="scientific">Marihabitans asiaticum</name>
    <dbReference type="NCBI Taxonomy" id="415218"/>
    <lineage>
        <taxon>Bacteria</taxon>
        <taxon>Bacillati</taxon>
        <taxon>Actinomycetota</taxon>
        <taxon>Actinomycetes</taxon>
        <taxon>Micrococcales</taxon>
        <taxon>Intrasporangiaceae</taxon>
        <taxon>Marihabitans</taxon>
    </lineage>
</organism>
<keyword evidence="3 6" id="KW-0812">Transmembrane</keyword>
<dbReference type="Pfam" id="PF00482">
    <property type="entry name" value="T2SSF"/>
    <property type="match status" value="1"/>
</dbReference>
<proteinExistence type="predicted"/>
<evidence type="ECO:0000259" key="7">
    <source>
        <dbReference type="Pfam" id="PF00482"/>
    </source>
</evidence>
<evidence type="ECO:0000256" key="3">
    <source>
        <dbReference type="ARBA" id="ARBA00022692"/>
    </source>
</evidence>
<dbReference type="InterPro" id="IPR018076">
    <property type="entry name" value="T2SS_GspF_dom"/>
</dbReference>
<reference evidence="8 9" key="1">
    <citation type="submission" date="2019-06" db="EMBL/GenBank/DDBJ databases">
        <title>Sequencing the genomes of 1000 actinobacteria strains.</title>
        <authorList>
            <person name="Klenk H.-P."/>
        </authorList>
    </citation>
    <scope>NUCLEOTIDE SEQUENCE [LARGE SCALE GENOMIC DNA]</scope>
    <source>
        <strain evidence="8 9">DSM 18935</strain>
    </source>
</reference>
<evidence type="ECO:0000313" key="9">
    <source>
        <dbReference type="Proteomes" id="UP000315628"/>
    </source>
</evidence>
<keyword evidence="9" id="KW-1185">Reference proteome</keyword>
<evidence type="ECO:0000256" key="5">
    <source>
        <dbReference type="ARBA" id="ARBA00023136"/>
    </source>
</evidence>
<evidence type="ECO:0000256" key="2">
    <source>
        <dbReference type="ARBA" id="ARBA00022475"/>
    </source>
</evidence>
<dbReference type="RefSeq" id="WP_144856647.1">
    <property type="nucleotide sequence ID" value="NZ_BAAAYT010000001.1"/>
</dbReference>
<feature type="transmembrane region" description="Helical" evidence="6">
    <location>
        <begin position="145"/>
        <end position="175"/>
    </location>
</feature>
<dbReference type="InterPro" id="IPR042094">
    <property type="entry name" value="T2SS_GspF_sf"/>
</dbReference>
<keyword evidence="2" id="KW-1003">Cell membrane</keyword>
<sequence length="179" mass="18549">MVLSLALAVLAIVLWPVPVLARGLAPARPSVAAEHRPTTEQIAAATDLLALALRSGSPLVVALDAVAAVSPDAVAQDLRRVRAALGWGRSLREAWAYAGPGWSRTAVATVVASECGAPVADVLRECAAALRERESRRLETAAGRAGVLLVLPLGVCFLPAFIATSVVPVVVVMLARQLP</sequence>
<dbReference type="PANTHER" id="PTHR35007:SF3">
    <property type="entry name" value="POSSIBLE CONSERVED ALANINE RICH MEMBRANE PROTEIN"/>
    <property type="match status" value="1"/>
</dbReference>
<keyword evidence="4 6" id="KW-1133">Transmembrane helix</keyword>
<keyword evidence="5 6" id="KW-0472">Membrane</keyword>
<gene>
    <name evidence="8" type="ORF">FB557_1238</name>
</gene>
<comment type="caution">
    <text evidence="8">The sequence shown here is derived from an EMBL/GenBank/DDBJ whole genome shotgun (WGS) entry which is preliminary data.</text>
</comment>
<dbReference type="GO" id="GO:0005886">
    <property type="term" value="C:plasma membrane"/>
    <property type="evidence" value="ECO:0007669"/>
    <property type="project" value="UniProtKB-SubCell"/>
</dbReference>
<dbReference type="Proteomes" id="UP000315628">
    <property type="component" value="Unassembled WGS sequence"/>
</dbReference>
<evidence type="ECO:0000256" key="1">
    <source>
        <dbReference type="ARBA" id="ARBA00004651"/>
    </source>
</evidence>
<evidence type="ECO:0000256" key="6">
    <source>
        <dbReference type="SAM" id="Phobius"/>
    </source>
</evidence>
<feature type="domain" description="Type II secretion system protein GspF" evidence="7">
    <location>
        <begin position="46"/>
        <end position="163"/>
    </location>
</feature>
<dbReference type="Gene3D" id="1.20.81.30">
    <property type="entry name" value="Type II secretion system (T2SS), domain F"/>
    <property type="match status" value="1"/>
</dbReference>
<name>A0A560WDN7_9MICO</name>
<dbReference type="PANTHER" id="PTHR35007">
    <property type="entry name" value="INTEGRAL MEMBRANE PROTEIN-RELATED"/>
    <property type="match status" value="1"/>
</dbReference>
<protein>
    <submittedName>
        <fullName evidence="8">Type II secretion system (T2SS) protein F</fullName>
    </submittedName>
</protein>
<evidence type="ECO:0000256" key="4">
    <source>
        <dbReference type="ARBA" id="ARBA00022989"/>
    </source>
</evidence>
<dbReference type="OrthoDB" id="4868453at2"/>
<evidence type="ECO:0000313" key="8">
    <source>
        <dbReference type="EMBL" id="TWD15716.1"/>
    </source>
</evidence>